<accession>A0A1J4JDM3</accession>
<name>A0A1J4JDM3_9EUKA</name>
<comment type="caution">
    <text evidence="2">The sequence shown here is derived from an EMBL/GenBank/DDBJ whole genome shotgun (WGS) entry which is preliminary data.</text>
</comment>
<gene>
    <name evidence="2" type="ORF">TRFO_36618</name>
</gene>
<proteinExistence type="predicted"/>
<dbReference type="VEuPathDB" id="TrichDB:TRFO_36618"/>
<organism evidence="2 3">
    <name type="scientific">Tritrichomonas foetus</name>
    <dbReference type="NCBI Taxonomy" id="1144522"/>
    <lineage>
        <taxon>Eukaryota</taxon>
        <taxon>Metamonada</taxon>
        <taxon>Parabasalia</taxon>
        <taxon>Tritrichomonadida</taxon>
        <taxon>Tritrichomonadidae</taxon>
        <taxon>Tritrichomonas</taxon>
    </lineage>
</organism>
<evidence type="ECO:0000313" key="3">
    <source>
        <dbReference type="Proteomes" id="UP000179807"/>
    </source>
</evidence>
<reference evidence="2" key="1">
    <citation type="submission" date="2016-10" db="EMBL/GenBank/DDBJ databases">
        <authorList>
            <person name="Benchimol M."/>
            <person name="Almeida L.G."/>
            <person name="Vasconcelos A.T."/>
            <person name="Perreira-Neves A."/>
            <person name="Rosa I.A."/>
            <person name="Tasca T."/>
            <person name="Bogo M.R."/>
            <person name="de Souza W."/>
        </authorList>
    </citation>
    <scope>NUCLEOTIDE SEQUENCE [LARGE SCALE GENOMIC DNA]</scope>
    <source>
        <strain evidence="2">K</strain>
    </source>
</reference>
<dbReference type="GeneID" id="94845641"/>
<dbReference type="Proteomes" id="UP000179807">
    <property type="component" value="Unassembled WGS sequence"/>
</dbReference>
<feature type="compositionally biased region" description="Polar residues" evidence="1">
    <location>
        <begin position="9"/>
        <end position="20"/>
    </location>
</feature>
<feature type="region of interest" description="Disordered" evidence="1">
    <location>
        <begin position="1"/>
        <end position="20"/>
    </location>
</feature>
<dbReference type="RefSeq" id="XP_068350337.1">
    <property type="nucleotide sequence ID" value="XM_068510937.1"/>
</dbReference>
<dbReference type="AlphaFoldDB" id="A0A1J4JDM3"/>
<protein>
    <submittedName>
        <fullName evidence="2">Uncharacterized protein</fullName>
    </submittedName>
</protein>
<keyword evidence="3" id="KW-1185">Reference proteome</keyword>
<dbReference type="EMBL" id="MLAK01001130">
    <property type="protein sequence ID" value="OHS97200.1"/>
    <property type="molecule type" value="Genomic_DNA"/>
</dbReference>
<evidence type="ECO:0000256" key="1">
    <source>
        <dbReference type="SAM" id="MobiDB-lite"/>
    </source>
</evidence>
<sequence length="161" mass="18399">MHDHFHPRGSTTRNSHANTMPSYSFLHLNSQTSRPLTQAKIMRPQTSIDAPILLKPISPSKSNFATTHDIYSTSSSTRKANSVYNYPGFHGESRMKPSPIHRTPVTEIITRYDFSPNKEELRCWKRINKSLRKTERKLKAQSIPKEGIYDLDSILPPTPPL</sequence>
<evidence type="ECO:0000313" key="2">
    <source>
        <dbReference type="EMBL" id="OHS97200.1"/>
    </source>
</evidence>